<protein>
    <submittedName>
        <fullName evidence="2">Uncharacterized protein</fullName>
    </submittedName>
</protein>
<name>A0A2N5U0R1_9BASI</name>
<sequence>MPAKKNPPAKKCQNAPKINWEEPINKEEATSEDLGIPDISPLLAYNPPSPIWESNKRLCESNKRKFDEGPGKQLQKIGNNPTKKKNNRLGKHERAAQEEVIAKAEADKIKEENQLKLDLEAYREKKPT</sequence>
<feature type="region of interest" description="Disordered" evidence="1">
    <location>
        <begin position="63"/>
        <end position="94"/>
    </location>
</feature>
<evidence type="ECO:0000256" key="1">
    <source>
        <dbReference type="SAM" id="MobiDB-lite"/>
    </source>
</evidence>
<comment type="caution">
    <text evidence="2">The sequence shown here is derived from an EMBL/GenBank/DDBJ whole genome shotgun (WGS) entry which is preliminary data.</text>
</comment>
<evidence type="ECO:0000313" key="2">
    <source>
        <dbReference type="EMBL" id="PLW31278.1"/>
    </source>
</evidence>
<organism evidence="2 3">
    <name type="scientific">Puccinia coronata f. sp. avenae</name>
    <dbReference type="NCBI Taxonomy" id="200324"/>
    <lineage>
        <taxon>Eukaryota</taxon>
        <taxon>Fungi</taxon>
        <taxon>Dikarya</taxon>
        <taxon>Basidiomycota</taxon>
        <taxon>Pucciniomycotina</taxon>
        <taxon>Pucciniomycetes</taxon>
        <taxon>Pucciniales</taxon>
        <taxon>Pucciniaceae</taxon>
        <taxon>Puccinia</taxon>
    </lineage>
</organism>
<accession>A0A2N5U0R1</accession>
<gene>
    <name evidence="2" type="ORF">PCASD_15190</name>
</gene>
<dbReference type="AlphaFoldDB" id="A0A2N5U0R1"/>
<evidence type="ECO:0000313" key="3">
    <source>
        <dbReference type="Proteomes" id="UP000235392"/>
    </source>
</evidence>
<dbReference type="Proteomes" id="UP000235392">
    <property type="component" value="Unassembled WGS sequence"/>
</dbReference>
<feature type="compositionally biased region" description="Basic and acidic residues" evidence="1">
    <location>
        <begin position="19"/>
        <end position="29"/>
    </location>
</feature>
<dbReference type="EMBL" id="PGCI01000273">
    <property type="protein sequence ID" value="PLW31278.1"/>
    <property type="molecule type" value="Genomic_DNA"/>
</dbReference>
<feature type="region of interest" description="Disordered" evidence="1">
    <location>
        <begin position="1"/>
        <end position="30"/>
    </location>
</feature>
<proteinExistence type="predicted"/>
<reference evidence="2 3" key="1">
    <citation type="submission" date="2017-11" db="EMBL/GenBank/DDBJ databases">
        <title>De novo assembly and phasing of dikaryotic genomes from two isolates of Puccinia coronata f. sp. avenae, the causal agent of oat crown rust.</title>
        <authorList>
            <person name="Miller M.E."/>
            <person name="Zhang Y."/>
            <person name="Omidvar V."/>
            <person name="Sperschneider J."/>
            <person name="Schwessinger B."/>
            <person name="Raley C."/>
            <person name="Palmer J.M."/>
            <person name="Garnica D."/>
            <person name="Upadhyaya N."/>
            <person name="Rathjen J."/>
            <person name="Taylor J.M."/>
            <person name="Park R.F."/>
            <person name="Dodds P.N."/>
            <person name="Hirsch C.D."/>
            <person name="Kianian S.F."/>
            <person name="Figueroa M."/>
        </authorList>
    </citation>
    <scope>NUCLEOTIDE SEQUENCE [LARGE SCALE GENOMIC DNA]</scope>
    <source>
        <strain evidence="2">12SD80</strain>
    </source>
</reference>